<proteinExistence type="predicted"/>
<keyword evidence="4" id="KW-1185">Reference proteome</keyword>
<reference evidence="4" key="1">
    <citation type="submission" date="2008-03" db="EMBL/GenBank/DDBJ databases">
        <title>Complete sequence of chromosome of Beijerinckia indica subsp. indica ATCC 9039.</title>
        <authorList>
            <consortium name="US DOE Joint Genome Institute"/>
            <person name="Copeland A."/>
            <person name="Lucas S."/>
            <person name="Lapidus A."/>
            <person name="Glavina del Rio T."/>
            <person name="Dalin E."/>
            <person name="Tice H."/>
            <person name="Bruce D."/>
            <person name="Goodwin L."/>
            <person name="Pitluck S."/>
            <person name="LaButti K."/>
            <person name="Schmutz J."/>
            <person name="Larimer F."/>
            <person name="Land M."/>
            <person name="Hauser L."/>
            <person name="Kyrpides N."/>
            <person name="Mikhailova N."/>
            <person name="Dunfield P.F."/>
            <person name="Dedysh S.N."/>
            <person name="Liesack W."/>
            <person name="Saw J.H."/>
            <person name="Alam M."/>
            <person name="Chen Y."/>
            <person name="Murrell J.C."/>
            <person name="Richardson P."/>
        </authorList>
    </citation>
    <scope>NUCLEOTIDE SEQUENCE [LARGE SCALE GENOMIC DNA]</scope>
    <source>
        <strain evidence="4">ATCC 9039 / DSM 1715 / NCIMB 8712</strain>
    </source>
</reference>
<dbReference type="RefSeq" id="WP_012384587.1">
    <property type="nucleotide sequence ID" value="NC_010581.1"/>
</dbReference>
<dbReference type="KEGG" id="bid:Bind_1598"/>
<gene>
    <name evidence="3" type="ordered locus">Bind_1598</name>
</gene>
<accession>B2IBX2</accession>
<dbReference type="EMBL" id="CP001016">
    <property type="protein sequence ID" value="ACB95230.1"/>
    <property type="molecule type" value="Genomic_DNA"/>
</dbReference>
<feature type="chain" id="PRO_5002776631" evidence="2">
    <location>
        <begin position="26"/>
        <end position="105"/>
    </location>
</feature>
<feature type="signal peptide" evidence="2">
    <location>
        <begin position="1"/>
        <end position="25"/>
    </location>
</feature>
<feature type="compositionally biased region" description="Basic and acidic residues" evidence="1">
    <location>
        <begin position="94"/>
        <end position="105"/>
    </location>
</feature>
<dbReference type="AlphaFoldDB" id="B2IBX2"/>
<evidence type="ECO:0000313" key="4">
    <source>
        <dbReference type="Proteomes" id="UP000001695"/>
    </source>
</evidence>
<dbReference type="STRING" id="395963.Bind_1598"/>
<organism evidence="3 4">
    <name type="scientific">Beijerinckia indica subsp. indica (strain ATCC 9039 / DSM 1715 / NCIMB 8712)</name>
    <dbReference type="NCBI Taxonomy" id="395963"/>
    <lineage>
        <taxon>Bacteria</taxon>
        <taxon>Pseudomonadati</taxon>
        <taxon>Pseudomonadota</taxon>
        <taxon>Alphaproteobacteria</taxon>
        <taxon>Hyphomicrobiales</taxon>
        <taxon>Beijerinckiaceae</taxon>
        <taxon>Beijerinckia</taxon>
    </lineage>
</organism>
<evidence type="ECO:0000313" key="3">
    <source>
        <dbReference type="EMBL" id="ACB95230.1"/>
    </source>
</evidence>
<keyword evidence="2" id="KW-0732">Signal</keyword>
<dbReference type="eggNOG" id="ENOG502ZIEB">
    <property type="taxonomic scope" value="Bacteria"/>
</dbReference>
<dbReference type="OrthoDB" id="8455847at2"/>
<name>B2IBX2_BEII9</name>
<dbReference type="HOGENOM" id="CLU_2231274_0_0_5"/>
<evidence type="ECO:0000256" key="1">
    <source>
        <dbReference type="SAM" id="MobiDB-lite"/>
    </source>
</evidence>
<feature type="region of interest" description="Disordered" evidence="1">
    <location>
        <begin position="81"/>
        <end position="105"/>
    </location>
</feature>
<protein>
    <submittedName>
        <fullName evidence="3">Uncharacterized protein</fullName>
    </submittedName>
</protein>
<reference evidence="3 4" key="2">
    <citation type="journal article" date="2010" name="J. Bacteriol.">
        <title>Complete genome sequence of Beijerinckia indica subsp. indica.</title>
        <authorList>
            <person name="Tamas I."/>
            <person name="Dedysh S.N."/>
            <person name="Liesack W."/>
            <person name="Stott M.B."/>
            <person name="Alam M."/>
            <person name="Murrell J.C."/>
            <person name="Dunfield P.F."/>
        </authorList>
    </citation>
    <scope>NUCLEOTIDE SEQUENCE [LARGE SCALE GENOMIC DNA]</scope>
    <source>
        <strain evidence="4">ATCC 9039 / DSM 1715 / NCIMB 8712</strain>
    </source>
</reference>
<sequence length="105" mass="11689">MRFGPMRLLAALSVLYGFGSAPAAAQVPSPGPANGLDHIYRSLEELRDEARAQAGYHKARWVCYRSSGQCVWRPGYWGPPPPPKPAIRIQPIEEWGREEPDGLFD</sequence>
<evidence type="ECO:0000256" key="2">
    <source>
        <dbReference type="SAM" id="SignalP"/>
    </source>
</evidence>
<dbReference type="Proteomes" id="UP000001695">
    <property type="component" value="Chromosome"/>
</dbReference>